<dbReference type="InterPro" id="IPR007627">
    <property type="entry name" value="RNA_pol_sigma70_r2"/>
</dbReference>
<dbReference type="InterPro" id="IPR007630">
    <property type="entry name" value="RNA_pol_sigma70_r4"/>
</dbReference>
<dbReference type="SUPFAM" id="SSF88946">
    <property type="entry name" value="Sigma2 domain of RNA polymerase sigma factors"/>
    <property type="match status" value="1"/>
</dbReference>
<dbReference type="Pfam" id="PF03979">
    <property type="entry name" value="Sigma70_r1_1"/>
    <property type="match status" value="1"/>
</dbReference>
<dbReference type="GO" id="GO:0016987">
    <property type="term" value="F:sigma factor activity"/>
    <property type="evidence" value="ECO:0007669"/>
    <property type="project" value="UniProtKB-UniRule"/>
</dbReference>
<dbReference type="InterPro" id="IPR007127">
    <property type="entry name" value="RNA_pol_sigma_70_r1_1"/>
</dbReference>
<evidence type="ECO:0000259" key="9">
    <source>
        <dbReference type="PROSITE" id="PS00715"/>
    </source>
</evidence>
<dbReference type="Gene3D" id="1.10.10.10">
    <property type="entry name" value="Winged helix-like DNA-binding domain superfamily/Winged helix DNA-binding domain"/>
    <property type="match status" value="2"/>
</dbReference>
<feature type="coiled-coil region" evidence="7">
    <location>
        <begin position="170"/>
        <end position="197"/>
    </location>
</feature>
<dbReference type="SUPFAM" id="SSF88659">
    <property type="entry name" value="Sigma3 and sigma4 domains of RNA polymerase sigma factors"/>
    <property type="match status" value="2"/>
</dbReference>
<feature type="DNA-binding region" description="H-T-H motif" evidence="6">
    <location>
        <begin position="395"/>
        <end position="414"/>
    </location>
</feature>
<keyword evidence="4 6" id="KW-0238">DNA-binding</keyword>
<dbReference type="PROSITE" id="PS00715">
    <property type="entry name" value="SIGMA70_1"/>
    <property type="match status" value="1"/>
</dbReference>
<evidence type="ECO:0000256" key="6">
    <source>
        <dbReference type="HAMAP-Rule" id="MF_00963"/>
    </source>
</evidence>
<dbReference type="InterPro" id="IPR013324">
    <property type="entry name" value="RNA_pol_sigma_r3/r4-like"/>
</dbReference>
<keyword evidence="5 6" id="KW-0804">Transcription</keyword>
<dbReference type="Pfam" id="PF04539">
    <property type="entry name" value="Sigma70_r3"/>
    <property type="match status" value="1"/>
</dbReference>
<evidence type="ECO:0000256" key="8">
    <source>
        <dbReference type="SAM" id="MobiDB-lite"/>
    </source>
</evidence>
<keyword evidence="3 6" id="KW-0731">Sigma factor</keyword>
<protein>
    <recommendedName>
        <fullName evidence="6">RNA polymerase sigma factor SigA</fullName>
    </recommendedName>
</protein>
<comment type="similarity">
    <text evidence="6">Belongs to the sigma-70 factor family. RpoD/SigA subfamily.</text>
</comment>
<dbReference type="FunFam" id="1.10.10.10:FF:000002">
    <property type="entry name" value="RNA polymerase sigma factor SigA"/>
    <property type="match status" value="1"/>
</dbReference>
<dbReference type="CDD" id="cd06171">
    <property type="entry name" value="Sigma70_r4"/>
    <property type="match status" value="1"/>
</dbReference>
<dbReference type="FunFam" id="1.10.601.10:FF:000001">
    <property type="entry name" value="RNA polymerase sigma factor SigA"/>
    <property type="match status" value="1"/>
</dbReference>
<dbReference type="Pfam" id="PF04542">
    <property type="entry name" value="Sigma70_r2"/>
    <property type="match status" value="1"/>
</dbReference>
<evidence type="ECO:0000256" key="5">
    <source>
        <dbReference type="ARBA" id="ARBA00023163"/>
    </source>
</evidence>
<dbReference type="NCBIfam" id="TIGR02937">
    <property type="entry name" value="sigma70-ECF"/>
    <property type="match status" value="1"/>
</dbReference>
<feature type="domain" description="RNA polymerase sigma-70" evidence="9">
    <location>
        <begin position="225"/>
        <end position="238"/>
    </location>
</feature>
<dbReference type="InterPro" id="IPR007624">
    <property type="entry name" value="RNA_pol_sigma70_r3"/>
</dbReference>
<accession>C4ZEX0</accession>
<dbReference type="GO" id="GO:0005737">
    <property type="term" value="C:cytoplasm"/>
    <property type="evidence" value="ECO:0007669"/>
    <property type="project" value="UniProtKB-SubCell"/>
</dbReference>
<proteinExistence type="inferred from homology"/>
<dbReference type="InterPro" id="IPR050239">
    <property type="entry name" value="Sigma-70_RNA_pol_init_factors"/>
</dbReference>
<organism evidence="11 12">
    <name type="scientific">Agathobacter rectalis (strain ATCC 33656 / DSM 3377 / JCM 17463 / KCTC 5835 / VPI 0990)</name>
    <name type="common">Eubacterium rectale</name>
    <dbReference type="NCBI Taxonomy" id="515619"/>
    <lineage>
        <taxon>Bacteria</taxon>
        <taxon>Bacillati</taxon>
        <taxon>Bacillota</taxon>
        <taxon>Clostridia</taxon>
        <taxon>Lachnospirales</taxon>
        <taxon>Lachnospiraceae</taxon>
        <taxon>Agathobacter</taxon>
    </lineage>
</organism>
<feature type="short sequence motif" description="Interaction with polymerase core subunit RpoC" evidence="6">
    <location>
        <begin position="225"/>
        <end position="228"/>
    </location>
</feature>
<dbReference type="PRINTS" id="PR00046">
    <property type="entry name" value="SIGMA70FCT"/>
</dbReference>
<evidence type="ECO:0000256" key="3">
    <source>
        <dbReference type="ARBA" id="ARBA00023082"/>
    </source>
</evidence>
<feature type="region of interest" description="Disordered" evidence="8">
    <location>
        <begin position="1"/>
        <end position="31"/>
    </location>
</feature>
<dbReference type="GO" id="GO:0006352">
    <property type="term" value="P:DNA-templated transcription initiation"/>
    <property type="evidence" value="ECO:0007669"/>
    <property type="project" value="UniProtKB-UniRule"/>
</dbReference>
<dbReference type="GO" id="GO:0003677">
    <property type="term" value="F:DNA binding"/>
    <property type="evidence" value="ECO:0007669"/>
    <property type="project" value="UniProtKB-UniRule"/>
</dbReference>
<dbReference type="InterPro" id="IPR000943">
    <property type="entry name" value="RNA_pol_sigma70"/>
</dbReference>
<feature type="compositionally biased region" description="Basic and acidic residues" evidence="8">
    <location>
        <begin position="10"/>
        <end position="31"/>
    </location>
</feature>
<keyword evidence="1 6" id="KW-0963">Cytoplasm</keyword>
<evidence type="ECO:0000256" key="7">
    <source>
        <dbReference type="SAM" id="Coils"/>
    </source>
</evidence>
<reference evidence="11 12" key="1">
    <citation type="journal article" date="2009" name="Proc. Natl. Acad. Sci. U.S.A.">
        <title>Characterizing a model human gut microbiota composed of members of its two dominant bacterial phyla.</title>
        <authorList>
            <person name="Mahowald M.A."/>
            <person name="Rey F.E."/>
            <person name="Seedorf H."/>
            <person name="Turnbaugh P.J."/>
            <person name="Fulton R.S."/>
            <person name="Wollam A."/>
            <person name="Shah N."/>
            <person name="Wang C."/>
            <person name="Magrini V."/>
            <person name="Wilson R.K."/>
            <person name="Cantarel B.L."/>
            <person name="Coutinho P.M."/>
            <person name="Henrissat B."/>
            <person name="Crock L.W."/>
            <person name="Russell A."/>
            <person name="Verberkmoes N.C."/>
            <person name="Hettich R.L."/>
            <person name="Gordon J.I."/>
        </authorList>
    </citation>
    <scope>NUCLEOTIDE SEQUENCE [LARGE SCALE GENOMIC DNA]</scope>
    <source>
        <strain evidence="12">ATCC 33656 / DSM 3377 / JCM 17463 / KCTC 5835 / LMG 30912 / VPI 0990</strain>
    </source>
</reference>
<name>C4ZEX0_AGARV</name>
<dbReference type="PANTHER" id="PTHR30603">
    <property type="entry name" value="RNA POLYMERASE SIGMA FACTOR RPO"/>
    <property type="match status" value="1"/>
</dbReference>
<dbReference type="AlphaFoldDB" id="C4ZEX0"/>
<dbReference type="Gene3D" id="1.10.220.120">
    <property type="entry name" value="Sigma-70 factor, region 1.1"/>
    <property type="match status" value="1"/>
</dbReference>
<dbReference type="PaxDb" id="515619-EUBREC_2358"/>
<dbReference type="InterPro" id="IPR013325">
    <property type="entry name" value="RNA_pol_sigma_r2"/>
</dbReference>
<dbReference type="NCBIfam" id="TIGR02393">
    <property type="entry name" value="RpoD_Cterm"/>
    <property type="match status" value="1"/>
</dbReference>
<dbReference type="STRING" id="515619.EUBREC_2358"/>
<dbReference type="InterPro" id="IPR036388">
    <property type="entry name" value="WH-like_DNA-bd_sf"/>
</dbReference>
<keyword evidence="7" id="KW-0175">Coiled coil</keyword>
<evidence type="ECO:0000259" key="10">
    <source>
        <dbReference type="PROSITE" id="PS00716"/>
    </source>
</evidence>
<feature type="region of interest" description="Sigma-70 factor domain-3" evidence="6">
    <location>
        <begin position="280"/>
        <end position="356"/>
    </location>
</feature>
<comment type="subunit">
    <text evidence="6">Interacts transiently with the RNA polymerase catalytic core.</text>
</comment>
<dbReference type="InterPro" id="IPR014284">
    <property type="entry name" value="RNA_pol_sigma-70_dom"/>
</dbReference>
<sequence>MHSKNCKKYQNKEENKMAKKKEQKDMAQEQEQRLNFQQKLIEILELGKKKKNMLEYQEIADFFKDLNLDPEKFEMVIDYLEQNGIDVLKISNDDDVDDDIILDDEDEVEVEKIDLSVPEGVSVEDPVRMYLKEIGKVPLLSADEEIELAQNMEDGAVATEKINVLKGRIDGASEEEKAEIKEEIKTLQRDVDKGADAKKRLAEANLRLVVSIAKRYVGRGMLFLDLIQEGNLGLIKAVEKFDYKKGYKFSTYATWWIRQAITRAIADQARTIRIPVHMVETINKLIRVSRQLLQELGREPSPEEIAKEMNMPVERVREILKISQEPVSLETPIGEEEDSHLGDFIKDDNVPVPADAAAFTLLKEQLEEVLGTLTEREQKVLTLRFGLEDGRARTLEEVGKEFNVTRERIRQIEAKALRKLRHPSRSRKLKDYLE</sequence>
<feature type="region of interest" description="Sigma-70 factor domain-4" evidence="6">
    <location>
        <begin position="369"/>
        <end position="422"/>
    </location>
</feature>
<comment type="function">
    <text evidence="6">Sigma factors are initiation factors that promote the attachment of RNA polymerase to specific initiation sites and are then released. This sigma factor is the primary sigma factor during exponential growth.</text>
</comment>
<dbReference type="Proteomes" id="UP000001477">
    <property type="component" value="Chromosome"/>
</dbReference>
<evidence type="ECO:0000256" key="1">
    <source>
        <dbReference type="ARBA" id="ARBA00022490"/>
    </source>
</evidence>
<dbReference type="PANTHER" id="PTHR30603:SF60">
    <property type="entry name" value="RNA POLYMERASE SIGMA FACTOR RPOD"/>
    <property type="match status" value="1"/>
</dbReference>
<dbReference type="InterPro" id="IPR012760">
    <property type="entry name" value="RNA_pol_sigma_RpoD_C"/>
</dbReference>
<dbReference type="PROSITE" id="PS00716">
    <property type="entry name" value="SIGMA70_2"/>
    <property type="match status" value="1"/>
</dbReference>
<evidence type="ECO:0000256" key="4">
    <source>
        <dbReference type="ARBA" id="ARBA00023125"/>
    </source>
</evidence>
<dbReference type="InterPro" id="IPR028630">
    <property type="entry name" value="Sigma70_RpoD"/>
</dbReference>
<dbReference type="InterPro" id="IPR009042">
    <property type="entry name" value="RNA_pol_sigma70_r1_2"/>
</dbReference>
<dbReference type="InterPro" id="IPR042189">
    <property type="entry name" value="RNA_pol_sigma_70_r1_1_sf"/>
</dbReference>
<keyword evidence="2 6" id="KW-0805">Transcription regulation</keyword>
<evidence type="ECO:0000313" key="12">
    <source>
        <dbReference type="Proteomes" id="UP000001477"/>
    </source>
</evidence>
<dbReference type="EMBL" id="CP001107">
    <property type="protein sequence ID" value="ACR76091.1"/>
    <property type="molecule type" value="Genomic_DNA"/>
</dbReference>
<comment type="subcellular location">
    <subcellularLocation>
        <location evidence="6">Cytoplasm</location>
    </subcellularLocation>
</comment>
<dbReference type="FunFam" id="1.10.10.10:FF:000004">
    <property type="entry name" value="RNA polymerase sigma factor SigA"/>
    <property type="match status" value="1"/>
</dbReference>
<feature type="domain" description="RNA polymerase sigma-70" evidence="10">
    <location>
        <begin position="394"/>
        <end position="420"/>
    </location>
</feature>
<dbReference type="HOGENOM" id="CLU_014793_3_3_9"/>
<gene>
    <name evidence="6" type="primary">sigA</name>
    <name evidence="11" type="ordered locus">EUBREC_2358</name>
</gene>
<dbReference type="HAMAP" id="MF_00963">
    <property type="entry name" value="Sigma70_RpoD_SigA"/>
    <property type="match status" value="1"/>
</dbReference>
<dbReference type="Gene3D" id="1.10.601.10">
    <property type="entry name" value="RNA Polymerase Primary Sigma Factor"/>
    <property type="match status" value="2"/>
</dbReference>
<dbReference type="Pfam" id="PF00140">
    <property type="entry name" value="Sigma70_r1_2"/>
    <property type="match status" value="1"/>
</dbReference>
<dbReference type="KEGG" id="ere:EUBREC_2358"/>
<evidence type="ECO:0000313" key="11">
    <source>
        <dbReference type="EMBL" id="ACR76091.1"/>
    </source>
</evidence>
<feature type="region of interest" description="Sigma-70 factor domain-2" evidence="6">
    <location>
        <begin position="201"/>
        <end position="271"/>
    </location>
</feature>
<evidence type="ECO:0000256" key="2">
    <source>
        <dbReference type="ARBA" id="ARBA00023015"/>
    </source>
</evidence>
<dbReference type="Pfam" id="PF04545">
    <property type="entry name" value="Sigma70_r4"/>
    <property type="match status" value="1"/>
</dbReference>